<name>X0SFG2_9ZZZZ</name>
<comment type="caution">
    <text evidence="1">The sequence shown here is derived from an EMBL/GenBank/DDBJ whole genome shotgun (WGS) entry which is preliminary data.</text>
</comment>
<evidence type="ECO:0000313" key="1">
    <source>
        <dbReference type="EMBL" id="GAF79744.1"/>
    </source>
</evidence>
<proteinExistence type="predicted"/>
<reference evidence="1" key="1">
    <citation type="journal article" date="2014" name="Front. Microbiol.">
        <title>High frequency of phylogenetically diverse reductive dehalogenase-homologous genes in deep subseafloor sedimentary metagenomes.</title>
        <authorList>
            <person name="Kawai M."/>
            <person name="Futagami T."/>
            <person name="Toyoda A."/>
            <person name="Takaki Y."/>
            <person name="Nishi S."/>
            <person name="Hori S."/>
            <person name="Arai W."/>
            <person name="Tsubouchi T."/>
            <person name="Morono Y."/>
            <person name="Uchiyama I."/>
            <person name="Ito T."/>
            <person name="Fujiyama A."/>
            <person name="Inagaki F."/>
            <person name="Takami H."/>
        </authorList>
    </citation>
    <scope>NUCLEOTIDE SEQUENCE</scope>
    <source>
        <strain evidence="1">Expedition CK06-06</strain>
    </source>
</reference>
<dbReference type="EMBL" id="BARS01002011">
    <property type="protein sequence ID" value="GAF79744.1"/>
    <property type="molecule type" value="Genomic_DNA"/>
</dbReference>
<gene>
    <name evidence="1" type="ORF">S01H1_03736</name>
</gene>
<protein>
    <submittedName>
        <fullName evidence="1">Uncharacterized protein</fullName>
    </submittedName>
</protein>
<accession>X0SFG2</accession>
<organism evidence="1">
    <name type="scientific">marine sediment metagenome</name>
    <dbReference type="NCBI Taxonomy" id="412755"/>
    <lineage>
        <taxon>unclassified sequences</taxon>
        <taxon>metagenomes</taxon>
        <taxon>ecological metagenomes</taxon>
    </lineage>
</organism>
<feature type="non-terminal residue" evidence="1">
    <location>
        <position position="36"/>
    </location>
</feature>
<dbReference type="AlphaFoldDB" id="X0SFG2"/>
<sequence length="36" mass="4414">MVDRYTKRDAQRCLERLAKMFKREHTNCWVKVDGKT</sequence>